<comment type="caution">
    <text evidence="3">The sequence shown here is derived from an EMBL/GenBank/DDBJ whole genome shotgun (WGS) entry which is preliminary data.</text>
</comment>
<dbReference type="EMBL" id="JACBYV010000001">
    <property type="protein sequence ID" value="NYH73067.1"/>
    <property type="molecule type" value="Genomic_DNA"/>
</dbReference>
<feature type="compositionally biased region" description="Low complexity" evidence="1">
    <location>
        <begin position="66"/>
        <end position="76"/>
    </location>
</feature>
<proteinExistence type="predicted"/>
<evidence type="ECO:0000313" key="3">
    <source>
        <dbReference type="EMBL" id="NYH73067.1"/>
    </source>
</evidence>
<protein>
    <recommendedName>
        <fullName evidence="2">Arc-like DNA binding domain-containing protein</fullName>
    </recommendedName>
</protein>
<dbReference type="SUPFAM" id="SSF47598">
    <property type="entry name" value="Ribbon-helix-helix"/>
    <property type="match status" value="1"/>
</dbReference>
<name>A0A7Y9XN52_9GAMM</name>
<dbReference type="Pfam" id="PF03869">
    <property type="entry name" value="Arc"/>
    <property type="match status" value="1"/>
</dbReference>
<evidence type="ECO:0000313" key="4">
    <source>
        <dbReference type="Proteomes" id="UP000578688"/>
    </source>
</evidence>
<dbReference type="InterPro" id="IPR013321">
    <property type="entry name" value="Arc_rbn_hlx_hlx"/>
</dbReference>
<dbReference type="GO" id="GO:0006355">
    <property type="term" value="P:regulation of DNA-templated transcription"/>
    <property type="evidence" value="ECO:0007669"/>
    <property type="project" value="InterPro"/>
</dbReference>
<keyword evidence="4" id="KW-1185">Reference proteome</keyword>
<dbReference type="AlphaFoldDB" id="A0A7Y9XN52"/>
<dbReference type="RefSeq" id="WP_179538321.1">
    <property type="nucleotide sequence ID" value="NZ_JACBYV010000001.1"/>
</dbReference>
<evidence type="ECO:0000256" key="1">
    <source>
        <dbReference type="SAM" id="MobiDB-lite"/>
    </source>
</evidence>
<accession>A0A7Y9XN52</accession>
<sequence length="96" mass="10656">MAARKYPSGLKDKFVVRMPDGMRAKVAQLAGDSEMSMNGEIVAAIEAHLENHARQNLLIDALQAQQIQSQPEQPKPNIKPTAEDLDYLDGLKNTKR</sequence>
<organism evidence="3 4">
    <name type="scientific">Phytopseudomonas flavescens</name>
    <dbReference type="NCBI Taxonomy" id="29435"/>
    <lineage>
        <taxon>Bacteria</taxon>
        <taxon>Pseudomonadati</taxon>
        <taxon>Pseudomonadota</taxon>
        <taxon>Gammaproteobacteria</taxon>
        <taxon>Pseudomonadales</taxon>
        <taxon>Pseudomonadaceae</taxon>
        <taxon>Phytopseudomonas</taxon>
    </lineage>
</organism>
<evidence type="ECO:0000259" key="2">
    <source>
        <dbReference type="Pfam" id="PF03869"/>
    </source>
</evidence>
<dbReference type="Gene3D" id="1.10.1220.10">
    <property type="entry name" value="Met repressor-like"/>
    <property type="match status" value="1"/>
</dbReference>
<dbReference type="Proteomes" id="UP000578688">
    <property type="component" value="Unassembled WGS sequence"/>
</dbReference>
<dbReference type="InterPro" id="IPR010985">
    <property type="entry name" value="Ribbon_hlx_hlx"/>
</dbReference>
<feature type="domain" description="Arc-like DNA binding" evidence="2">
    <location>
        <begin position="11"/>
        <end position="50"/>
    </location>
</feature>
<feature type="region of interest" description="Disordered" evidence="1">
    <location>
        <begin position="66"/>
        <end position="96"/>
    </location>
</feature>
<dbReference type="InterPro" id="IPR005569">
    <property type="entry name" value="Arc_DNA-bd_dom"/>
</dbReference>
<gene>
    <name evidence="3" type="ORF">FHR27_001677</name>
</gene>
<dbReference type="GO" id="GO:0003677">
    <property type="term" value="F:DNA binding"/>
    <property type="evidence" value="ECO:0007669"/>
    <property type="project" value="InterPro"/>
</dbReference>
<reference evidence="3 4" key="1">
    <citation type="submission" date="2020-07" db="EMBL/GenBank/DDBJ databases">
        <title>Genomic analyses of the natural microbiome of Caenorhabditis elegans.</title>
        <authorList>
            <person name="Samuel B."/>
        </authorList>
    </citation>
    <scope>NUCLEOTIDE SEQUENCE [LARGE SCALE GENOMIC DNA]</scope>
    <source>
        <strain evidence="3 4">BIGb0408</strain>
    </source>
</reference>